<dbReference type="RefSeq" id="WP_146586514.1">
    <property type="nucleotide sequence ID" value="NZ_SJPO01000004.1"/>
</dbReference>
<evidence type="ECO:0000313" key="1">
    <source>
        <dbReference type="EMBL" id="TWT77403.1"/>
    </source>
</evidence>
<organism evidence="1 2">
    <name type="scientific">Posidoniimonas polymericola</name>
    <dbReference type="NCBI Taxonomy" id="2528002"/>
    <lineage>
        <taxon>Bacteria</taxon>
        <taxon>Pseudomonadati</taxon>
        <taxon>Planctomycetota</taxon>
        <taxon>Planctomycetia</taxon>
        <taxon>Pirellulales</taxon>
        <taxon>Lacipirellulaceae</taxon>
        <taxon>Posidoniimonas</taxon>
    </lineage>
</organism>
<proteinExistence type="predicted"/>
<gene>
    <name evidence="1" type="ORF">Pla123a_20640</name>
</gene>
<dbReference type="OrthoDB" id="274774at2"/>
<dbReference type="AlphaFoldDB" id="A0A5C5YRE8"/>
<protein>
    <recommendedName>
        <fullName evidence="3">Wadjet protein JetD C-terminal domain-containing protein</fullName>
    </recommendedName>
</protein>
<sequence length="192" mass="21539">MDCPIREYFAKTNGGDFFVAEPINAFSVLPPDHDTNVVVYFSKTTTFRWLIQRLGENRRFAAIARGFLPADHEVDWMRQFVGERRFVFLGDADPVDLLTFAWLRQRLPIEYTGLSDDLLQATGTPRNDSLLINLNEQETAALPLVQQFIDDLPGLVGQWCAGLLASGRKIEAEAMLSCATCTPLEMQAALLV</sequence>
<dbReference type="EMBL" id="SJPO01000004">
    <property type="protein sequence ID" value="TWT77403.1"/>
    <property type="molecule type" value="Genomic_DNA"/>
</dbReference>
<evidence type="ECO:0008006" key="3">
    <source>
        <dbReference type="Google" id="ProtNLM"/>
    </source>
</evidence>
<name>A0A5C5YRE8_9BACT</name>
<dbReference type="Proteomes" id="UP000318478">
    <property type="component" value="Unassembled WGS sequence"/>
</dbReference>
<keyword evidence="2" id="KW-1185">Reference proteome</keyword>
<accession>A0A5C5YRE8</accession>
<reference evidence="1 2" key="1">
    <citation type="submission" date="2019-02" db="EMBL/GenBank/DDBJ databases">
        <title>Deep-cultivation of Planctomycetes and their phenomic and genomic characterization uncovers novel biology.</title>
        <authorList>
            <person name="Wiegand S."/>
            <person name="Jogler M."/>
            <person name="Boedeker C."/>
            <person name="Pinto D."/>
            <person name="Vollmers J."/>
            <person name="Rivas-Marin E."/>
            <person name="Kohn T."/>
            <person name="Peeters S.H."/>
            <person name="Heuer A."/>
            <person name="Rast P."/>
            <person name="Oberbeckmann S."/>
            <person name="Bunk B."/>
            <person name="Jeske O."/>
            <person name="Meyerdierks A."/>
            <person name="Storesund J.E."/>
            <person name="Kallscheuer N."/>
            <person name="Luecker S."/>
            <person name="Lage O.M."/>
            <person name="Pohl T."/>
            <person name="Merkel B.J."/>
            <person name="Hornburger P."/>
            <person name="Mueller R.-W."/>
            <person name="Bruemmer F."/>
            <person name="Labrenz M."/>
            <person name="Spormann A.M."/>
            <person name="Op Den Camp H."/>
            <person name="Overmann J."/>
            <person name="Amann R."/>
            <person name="Jetten M.S.M."/>
            <person name="Mascher T."/>
            <person name="Medema M.H."/>
            <person name="Devos D.P."/>
            <person name="Kaster A.-K."/>
            <person name="Ovreas L."/>
            <person name="Rohde M."/>
            <person name="Galperin M.Y."/>
            <person name="Jogler C."/>
        </authorList>
    </citation>
    <scope>NUCLEOTIDE SEQUENCE [LARGE SCALE GENOMIC DNA]</scope>
    <source>
        <strain evidence="1 2">Pla123a</strain>
    </source>
</reference>
<comment type="caution">
    <text evidence="1">The sequence shown here is derived from an EMBL/GenBank/DDBJ whole genome shotgun (WGS) entry which is preliminary data.</text>
</comment>
<evidence type="ECO:0000313" key="2">
    <source>
        <dbReference type="Proteomes" id="UP000318478"/>
    </source>
</evidence>